<feature type="compositionally biased region" description="Basic and acidic residues" evidence="1">
    <location>
        <begin position="208"/>
        <end position="222"/>
    </location>
</feature>
<comment type="caution">
    <text evidence="3">The sequence shown here is derived from an EMBL/GenBank/DDBJ whole genome shotgun (WGS) entry which is preliminary data.</text>
</comment>
<name>A0ABQ9E5N0_TEGGR</name>
<feature type="compositionally biased region" description="Low complexity" evidence="1">
    <location>
        <begin position="345"/>
        <end position="360"/>
    </location>
</feature>
<dbReference type="PROSITE" id="PS50097">
    <property type="entry name" value="BTB"/>
    <property type="match status" value="1"/>
</dbReference>
<feature type="region of interest" description="Disordered" evidence="1">
    <location>
        <begin position="241"/>
        <end position="472"/>
    </location>
</feature>
<dbReference type="SUPFAM" id="SSF54695">
    <property type="entry name" value="POZ domain"/>
    <property type="match status" value="1"/>
</dbReference>
<evidence type="ECO:0000313" key="4">
    <source>
        <dbReference type="Proteomes" id="UP001217089"/>
    </source>
</evidence>
<feature type="compositionally biased region" description="Low complexity" evidence="1">
    <location>
        <begin position="283"/>
        <end position="310"/>
    </location>
</feature>
<sequence>MQAHRVVLVAACPMLQSMNDATSGSHLEVRLAADIKQDSINTFLQYLYEGFMMLTEENVQDVEKVARLLQVDSIIKCCADFHKCIQKKTGTSSSQYKYTFNDLVEFRHVRVSDLQKTMQERMTKRSAEMSRPGSPGNKRPRMHHQGGADDTVSMSRGYYSGGGGGGGPPDPWDRVPQLGSGMSRAGRQAEPGVIEIMEESIELLQTDPSDKGGRGSRSDPKSVKSVSISVASQLNSNTDLRVVNVTSDTQTTSVGGRSIPSAGHSGPSQRGSITVSPLNLFESNSSSSQSSMPQSSSSSLQKEKQYSSSSHHTKESAGRSMESPLSSSQRQNVELMKQSSNESHSGASPQRQSQSQQPYPVSMPVPAGPSSSTSQSKPYAAGSAVQASEEMTPPSMSPNVSRSSSGPSRSHSQSQSSMSSSPYSTGMPIGRAQQHHMSESSSGPGGGGDKNSRVKEESDISSTADLTPDLSIVKVEGGKSGLEDETGGLDMYVDTHDGTMHLTHMGDDEISDQEYEAPGEWGQESNEGSNISGDQNNSWMAASGSGSFQGRDFFSILYRRKYMMSFSKRTVDVFEV</sequence>
<feature type="compositionally biased region" description="Basic and acidic residues" evidence="1">
    <location>
        <begin position="118"/>
        <end position="128"/>
    </location>
</feature>
<feature type="compositionally biased region" description="Polar residues" evidence="1">
    <location>
        <begin position="266"/>
        <end position="277"/>
    </location>
</feature>
<evidence type="ECO:0000256" key="1">
    <source>
        <dbReference type="SAM" id="MobiDB-lite"/>
    </source>
</evidence>
<keyword evidence="4" id="KW-1185">Reference proteome</keyword>
<dbReference type="InterPro" id="IPR000210">
    <property type="entry name" value="BTB/POZ_dom"/>
</dbReference>
<dbReference type="EMBL" id="JARBDR010000921">
    <property type="protein sequence ID" value="KAJ8299051.1"/>
    <property type="molecule type" value="Genomic_DNA"/>
</dbReference>
<feature type="region of interest" description="Disordered" evidence="1">
    <location>
        <begin position="118"/>
        <end position="188"/>
    </location>
</feature>
<evidence type="ECO:0000259" key="2">
    <source>
        <dbReference type="PROSITE" id="PS50097"/>
    </source>
</evidence>
<dbReference type="InterPro" id="IPR011333">
    <property type="entry name" value="SKP1/BTB/POZ_sf"/>
</dbReference>
<protein>
    <recommendedName>
        <fullName evidence="2">BTB domain-containing protein</fullName>
    </recommendedName>
</protein>
<reference evidence="3 4" key="1">
    <citation type="submission" date="2022-12" db="EMBL/GenBank/DDBJ databases">
        <title>Chromosome-level genome of Tegillarca granosa.</title>
        <authorList>
            <person name="Kim J."/>
        </authorList>
    </citation>
    <scope>NUCLEOTIDE SEQUENCE [LARGE SCALE GENOMIC DNA]</scope>
    <source>
        <strain evidence="3">Teg-2019</strain>
        <tissue evidence="3">Adductor muscle</tissue>
    </source>
</reference>
<feature type="compositionally biased region" description="Polar residues" evidence="1">
    <location>
        <begin position="323"/>
        <end position="344"/>
    </location>
</feature>
<feature type="region of interest" description="Disordered" evidence="1">
    <location>
        <begin position="205"/>
        <end position="228"/>
    </location>
</feature>
<accession>A0ABQ9E5N0</accession>
<gene>
    <name evidence="3" type="ORF">KUTeg_023111</name>
</gene>
<dbReference type="Proteomes" id="UP001217089">
    <property type="component" value="Unassembled WGS sequence"/>
</dbReference>
<feature type="domain" description="BTB" evidence="2">
    <location>
        <begin position="1"/>
        <end position="56"/>
    </location>
</feature>
<proteinExistence type="predicted"/>
<feature type="compositionally biased region" description="Low complexity" evidence="1">
    <location>
        <begin position="393"/>
        <end position="424"/>
    </location>
</feature>
<evidence type="ECO:0000313" key="3">
    <source>
        <dbReference type="EMBL" id="KAJ8299051.1"/>
    </source>
</evidence>
<feature type="compositionally biased region" description="Polar residues" evidence="1">
    <location>
        <begin position="241"/>
        <end position="255"/>
    </location>
</feature>
<dbReference type="Gene3D" id="3.30.710.10">
    <property type="entry name" value="Potassium Channel Kv1.1, Chain A"/>
    <property type="match status" value="1"/>
</dbReference>
<dbReference type="Pfam" id="PF00651">
    <property type="entry name" value="BTB"/>
    <property type="match status" value="1"/>
</dbReference>
<organism evidence="3 4">
    <name type="scientific">Tegillarca granosa</name>
    <name type="common">Malaysian cockle</name>
    <name type="synonym">Anadara granosa</name>
    <dbReference type="NCBI Taxonomy" id="220873"/>
    <lineage>
        <taxon>Eukaryota</taxon>
        <taxon>Metazoa</taxon>
        <taxon>Spiralia</taxon>
        <taxon>Lophotrochozoa</taxon>
        <taxon>Mollusca</taxon>
        <taxon>Bivalvia</taxon>
        <taxon>Autobranchia</taxon>
        <taxon>Pteriomorphia</taxon>
        <taxon>Arcoida</taxon>
        <taxon>Arcoidea</taxon>
        <taxon>Arcidae</taxon>
        <taxon>Tegillarca</taxon>
    </lineage>
</organism>